<dbReference type="RefSeq" id="WP_406698281.1">
    <property type="nucleotide sequence ID" value="NZ_CP155447.1"/>
</dbReference>
<accession>A0AAU7CJY4</accession>
<protein>
    <recommendedName>
        <fullName evidence="2">Cytochrome c domain-containing protein</fullName>
    </recommendedName>
</protein>
<gene>
    <name evidence="1" type="ORF">V5E97_05425</name>
</gene>
<reference evidence="1" key="1">
    <citation type="submission" date="2024-05" db="EMBL/GenBank/DDBJ databases">
        <title>Planctomycetes of the genus Singulisphaera possess chitinolytic capabilities.</title>
        <authorList>
            <person name="Ivanova A."/>
        </authorList>
    </citation>
    <scope>NUCLEOTIDE SEQUENCE</scope>
    <source>
        <strain evidence="1">Ch08T</strain>
    </source>
</reference>
<dbReference type="EMBL" id="CP155447">
    <property type="protein sequence ID" value="XBH05460.1"/>
    <property type="molecule type" value="Genomic_DNA"/>
</dbReference>
<organism evidence="1">
    <name type="scientific">Singulisphaera sp. Ch08</name>
    <dbReference type="NCBI Taxonomy" id="3120278"/>
    <lineage>
        <taxon>Bacteria</taxon>
        <taxon>Pseudomonadati</taxon>
        <taxon>Planctomycetota</taxon>
        <taxon>Planctomycetia</taxon>
        <taxon>Isosphaerales</taxon>
        <taxon>Isosphaeraceae</taxon>
        <taxon>Singulisphaera</taxon>
    </lineage>
</organism>
<dbReference type="AlphaFoldDB" id="A0AAU7CJY4"/>
<evidence type="ECO:0000313" key="1">
    <source>
        <dbReference type="EMBL" id="XBH05460.1"/>
    </source>
</evidence>
<evidence type="ECO:0008006" key="2">
    <source>
        <dbReference type="Google" id="ProtNLM"/>
    </source>
</evidence>
<proteinExistence type="predicted"/>
<sequence length="451" mass="48634">MSQRWNDRRGAGSALVALLAMALGAGPAEDFYPVGHRAEGLPDPARGVRAYAADPASPLNELFRLIFVGDRIPKEVGAALPGERAVEGTDDTAFFDKAWYFRKRPGVETDRATFGGDVRISPVEELTPQQSERLIALLGLLENAEKLDAFPELRPAVARLMLQWDLLNVWSRFEKSGKVGPEVLVPLAKAVAACGQPADVLSTLPDGLADLHALFPGGKPSDRHAPYLPANLLTNDPASPWVEVDRKSSTLFHGASTFRSARLFLNAGSVEKGRALVEASRKVGKEVPLPEVQVGTEAALVLAIVGLTPDLVPVATPVVDELRVRTLATAEGTEPGKDTSSRDGINFWTYFRRRPAAAADPDHAAFRFVPDSAQSLFLEYGTAKRTTFAAQCVLCHRTTNAGGQAPAGLRSLSRYANPRIVTRPDARFRQAEAEIVPAVDKLKARLGSPRS</sequence>
<name>A0AAU7CJY4_9BACT</name>